<name>A0A7M5UBG4_9CNID</name>
<dbReference type="InterPro" id="IPR027359">
    <property type="entry name" value="Volt_channel_dom_sf"/>
</dbReference>
<proteinExistence type="predicted"/>
<feature type="transmembrane region" description="Helical" evidence="13">
    <location>
        <begin position="471"/>
        <end position="492"/>
    </location>
</feature>
<keyword evidence="6" id="KW-0851">Voltage-gated channel</keyword>
<dbReference type="InterPro" id="IPR003131">
    <property type="entry name" value="T1-type_BTB"/>
</dbReference>
<evidence type="ECO:0000256" key="11">
    <source>
        <dbReference type="ARBA" id="ARBA00023303"/>
    </source>
</evidence>
<evidence type="ECO:0000256" key="6">
    <source>
        <dbReference type="ARBA" id="ARBA00022882"/>
    </source>
</evidence>
<dbReference type="Gene3D" id="1.10.287.70">
    <property type="match status" value="1"/>
</dbReference>
<feature type="transmembrane region" description="Helical" evidence="13">
    <location>
        <begin position="504"/>
        <end position="525"/>
    </location>
</feature>
<evidence type="ECO:0000313" key="15">
    <source>
        <dbReference type="EnsemblMetazoa" id="CLYHEMP008574.1"/>
    </source>
</evidence>
<dbReference type="OrthoDB" id="415460at2759"/>
<dbReference type="PANTHER" id="PTHR11537">
    <property type="entry name" value="VOLTAGE-GATED POTASSIUM CHANNEL"/>
    <property type="match status" value="1"/>
</dbReference>
<dbReference type="SUPFAM" id="SSF81324">
    <property type="entry name" value="Voltage-gated potassium channels"/>
    <property type="match status" value="1"/>
</dbReference>
<protein>
    <recommendedName>
        <fullName evidence="14">BTB domain-containing protein</fullName>
    </recommendedName>
</protein>
<dbReference type="Pfam" id="PF02214">
    <property type="entry name" value="BTB_2"/>
    <property type="match status" value="1"/>
</dbReference>
<keyword evidence="9" id="KW-0406">Ion transport</keyword>
<keyword evidence="16" id="KW-1185">Reference proteome</keyword>
<dbReference type="FunFam" id="1.10.287.70:FF:000002">
    <property type="entry name" value="Potassium voltage-gated channel subfamily a member"/>
    <property type="match status" value="1"/>
</dbReference>
<evidence type="ECO:0000256" key="8">
    <source>
        <dbReference type="ARBA" id="ARBA00022989"/>
    </source>
</evidence>
<dbReference type="GO" id="GO:0008076">
    <property type="term" value="C:voltage-gated potassium channel complex"/>
    <property type="evidence" value="ECO:0007669"/>
    <property type="project" value="InterPro"/>
</dbReference>
<dbReference type="SUPFAM" id="SSF54695">
    <property type="entry name" value="POZ domain"/>
    <property type="match status" value="1"/>
</dbReference>
<dbReference type="InterPro" id="IPR003974">
    <property type="entry name" value="K_chnl_volt-dep_Kv3"/>
</dbReference>
<comment type="subcellular location">
    <subcellularLocation>
        <location evidence="1">Membrane</location>
        <topology evidence="1">Multi-pass membrane protein</topology>
    </subcellularLocation>
</comment>
<evidence type="ECO:0000256" key="9">
    <source>
        <dbReference type="ARBA" id="ARBA00023065"/>
    </source>
</evidence>
<dbReference type="Pfam" id="PF00520">
    <property type="entry name" value="Ion_trans"/>
    <property type="match status" value="1"/>
</dbReference>
<keyword evidence="4 13" id="KW-0812">Transmembrane</keyword>
<keyword evidence="3" id="KW-0633">Potassium transport</keyword>
<feature type="transmembrane region" description="Helical" evidence="13">
    <location>
        <begin position="636"/>
        <end position="654"/>
    </location>
</feature>
<feature type="domain" description="BTB" evidence="14">
    <location>
        <begin position="298"/>
        <end position="402"/>
    </location>
</feature>
<dbReference type="Gene3D" id="1.20.120.350">
    <property type="entry name" value="Voltage-gated potassium channels. Chain C"/>
    <property type="match status" value="1"/>
</dbReference>
<feature type="compositionally biased region" description="Polar residues" evidence="12">
    <location>
        <begin position="768"/>
        <end position="781"/>
    </location>
</feature>
<dbReference type="Gene3D" id="3.30.710.10">
    <property type="entry name" value="Potassium Channel Kv1.1, Chain A"/>
    <property type="match status" value="1"/>
</dbReference>
<feature type="region of interest" description="Disordered" evidence="12">
    <location>
        <begin position="102"/>
        <end position="170"/>
    </location>
</feature>
<dbReference type="PRINTS" id="PR00169">
    <property type="entry name" value="KCHANNEL"/>
</dbReference>
<evidence type="ECO:0000256" key="7">
    <source>
        <dbReference type="ARBA" id="ARBA00022958"/>
    </source>
</evidence>
<evidence type="ECO:0000256" key="2">
    <source>
        <dbReference type="ARBA" id="ARBA00022448"/>
    </source>
</evidence>
<dbReference type="InterPro" id="IPR000210">
    <property type="entry name" value="BTB/POZ_dom"/>
</dbReference>
<dbReference type="Proteomes" id="UP000594262">
    <property type="component" value="Unplaced"/>
</dbReference>
<dbReference type="PANTHER" id="PTHR11537:SF252">
    <property type="entry name" value="POTASSIUM VOLTAGE-GATED CHANNEL PROTEIN SHAW"/>
    <property type="match status" value="1"/>
</dbReference>
<feature type="compositionally biased region" description="Basic and acidic residues" evidence="12">
    <location>
        <begin position="720"/>
        <end position="730"/>
    </location>
</feature>
<accession>A0A7M5UBG4</accession>
<evidence type="ECO:0000256" key="12">
    <source>
        <dbReference type="SAM" id="MobiDB-lite"/>
    </source>
</evidence>
<dbReference type="GeneID" id="136804971"/>
<reference evidence="15" key="1">
    <citation type="submission" date="2021-01" db="UniProtKB">
        <authorList>
            <consortium name="EnsemblMetazoa"/>
        </authorList>
    </citation>
    <scope>IDENTIFICATION</scope>
</reference>
<feature type="transmembrane region" description="Helical" evidence="13">
    <location>
        <begin position="604"/>
        <end position="624"/>
    </location>
</feature>
<feature type="transmembrane region" description="Helical" evidence="13">
    <location>
        <begin position="537"/>
        <end position="559"/>
    </location>
</feature>
<dbReference type="InterPro" id="IPR005821">
    <property type="entry name" value="Ion_trans_dom"/>
</dbReference>
<dbReference type="InterPro" id="IPR003968">
    <property type="entry name" value="K_chnl_volt-dep_Kv"/>
</dbReference>
<feature type="transmembrane region" description="Helical" evidence="13">
    <location>
        <begin position="666"/>
        <end position="686"/>
    </location>
</feature>
<evidence type="ECO:0000256" key="13">
    <source>
        <dbReference type="SAM" id="Phobius"/>
    </source>
</evidence>
<sequence>MTINCDTMKLTIEEPVTPHITPSMLGVVTDDVTKIINNNTITEPTIMIECNGHAPKTITENSDKRQEDEFFVEEEQNESLDNLSSLRPSASTVSLSLLRVREQHPSPPHSQHPSPPHSPLLQTSFDFPGKLTNKPPVSPKLRPRIRKSVDSDPSIYGRAGGNTDSSTQLGNSFQSRVKNWVNTGSHEQISIEGQLNVKTDRLSTRESSEESLKSISPYRRRRAMEYSDRNRSVSISIDKDEEIRILQIEIDKFRARLSTLEELMNKKSLLNSQHLSRTSSNDILNENLLTDSQKVNKDRVYINIGGVRHETYRSTLKNIPDTRLSWIAEESATHSPEYDPTAGEFFFDRHPQVFSHILNYYRTGNLHVPYDVCGPLFEEELNYWGIDDSQVESCCWLSYRQHRDAQDTLKDFEGIELEKNYDDDSEPDLSKYGFDVSGGDDEEEKVTCYRKWQPVMWKLMEDPYSSKKAKVVAYISMILIMVSVVLSCLETVDYFKSNDQRKTILLAFEGCCVFYFTIELSIRFIFCPDKIAFLKGILNWIDFMAILPFFVQVIMQYGLHSHSQFSFFIQSIRVIRVFRIIKLSKHSVGLQILGHTLKASFRELLLLIFFLAIGVVIFSSLAFYCEHGEPNTKFSSIPATFWWAVITMTTVGYGDMVPMTTLGKCVGTICSVCGVLMIALPVPVIVNNFNLYYSHAQARLKLPKKKRRVLVGAANALKVDDMNRRPEHSSSESSLNQDPEDGSDKSDTEGADKFQLRMKRFSRRDSNMFGSNPNPSPQSLRNGDIAVIHKSRNNTYAMSKRRSLLPTIPTLPEIEQ</sequence>
<feature type="region of interest" description="Disordered" evidence="12">
    <location>
        <begin position="720"/>
        <end position="783"/>
    </location>
</feature>
<feature type="compositionally biased region" description="Pro residues" evidence="12">
    <location>
        <begin position="105"/>
        <end position="118"/>
    </location>
</feature>
<dbReference type="AlphaFoldDB" id="A0A7M5UBG4"/>
<dbReference type="InterPro" id="IPR028325">
    <property type="entry name" value="VG_K_chnl"/>
</dbReference>
<evidence type="ECO:0000256" key="1">
    <source>
        <dbReference type="ARBA" id="ARBA00004141"/>
    </source>
</evidence>
<dbReference type="GO" id="GO:0051260">
    <property type="term" value="P:protein homooligomerization"/>
    <property type="evidence" value="ECO:0007669"/>
    <property type="project" value="InterPro"/>
</dbReference>
<dbReference type="RefSeq" id="XP_066917604.1">
    <property type="nucleotide sequence ID" value="XM_067061503.1"/>
</dbReference>
<evidence type="ECO:0000313" key="16">
    <source>
        <dbReference type="Proteomes" id="UP000594262"/>
    </source>
</evidence>
<feature type="compositionally biased region" description="Basic and acidic residues" evidence="12">
    <location>
        <begin position="742"/>
        <end position="755"/>
    </location>
</feature>
<evidence type="ECO:0000256" key="3">
    <source>
        <dbReference type="ARBA" id="ARBA00022538"/>
    </source>
</evidence>
<dbReference type="InterPro" id="IPR011333">
    <property type="entry name" value="SKP1/BTB/POZ_sf"/>
</dbReference>
<keyword evidence="8 13" id="KW-1133">Transmembrane helix</keyword>
<dbReference type="GO" id="GO:0001508">
    <property type="term" value="P:action potential"/>
    <property type="evidence" value="ECO:0007669"/>
    <property type="project" value="TreeGrafter"/>
</dbReference>
<dbReference type="SMART" id="SM00225">
    <property type="entry name" value="BTB"/>
    <property type="match status" value="1"/>
</dbReference>
<evidence type="ECO:0000256" key="10">
    <source>
        <dbReference type="ARBA" id="ARBA00023136"/>
    </source>
</evidence>
<keyword evidence="2" id="KW-0813">Transport</keyword>
<keyword evidence="10 13" id="KW-0472">Membrane</keyword>
<dbReference type="PRINTS" id="PR01491">
    <property type="entry name" value="KVCHANNEL"/>
</dbReference>
<dbReference type="FunFam" id="3.30.710.10:FF:000002">
    <property type="entry name" value="Potassium voltage-gated channel subfamily C member 2"/>
    <property type="match status" value="1"/>
</dbReference>
<dbReference type="EnsemblMetazoa" id="CLYHEMT008574.1">
    <property type="protein sequence ID" value="CLYHEMP008574.1"/>
    <property type="gene ID" value="CLYHEMG008574"/>
</dbReference>
<evidence type="ECO:0000256" key="4">
    <source>
        <dbReference type="ARBA" id="ARBA00022692"/>
    </source>
</evidence>
<keyword evidence="7" id="KW-0630">Potassium</keyword>
<keyword evidence="5" id="KW-0631">Potassium channel</keyword>
<evidence type="ECO:0000259" key="14">
    <source>
        <dbReference type="SMART" id="SM00225"/>
    </source>
</evidence>
<organism evidence="15 16">
    <name type="scientific">Clytia hemisphaerica</name>
    <dbReference type="NCBI Taxonomy" id="252671"/>
    <lineage>
        <taxon>Eukaryota</taxon>
        <taxon>Metazoa</taxon>
        <taxon>Cnidaria</taxon>
        <taxon>Hydrozoa</taxon>
        <taxon>Hydroidolina</taxon>
        <taxon>Leptothecata</taxon>
        <taxon>Obeliida</taxon>
        <taxon>Clytiidae</taxon>
        <taxon>Clytia</taxon>
    </lineage>
</organism>
<dbReference type="PRINTS" id="PR01498">
    <property type="entry name" value="SHAWCHANNEL"/>
</dbReference>
<keyword evidence="11" id="KW-0407">Ion channel</keyword>
<dbReference type="GO" id="GO:0005251">
    <property type="term" value="F:delayed rectifier potassium channel activity"/>
    <property type="evidence" value="ECO:0007669"/>
    <property type="project" value="TreeGrafter"/>
</dbReference>
<evidence type="ECO:0000256" key="5">
    <source>
        <dbReference type="ARBA" id="ARBA00022826"/>
    </source>
</evidence>
<dbReference type="CDD" id="cd18379">
    <property type="entry name" value="BTB_POZ_Kv3_KCNC"/>
    <property type="match status" value="1"/>
</dbReference>